<proteinExistence type="inferred from homology"/>
<evidence type="ECO:0000256" key="3">
    <source>
        <dbReference type="ARBA" id="ARBA00022650"/>
    </source>
</evidence>
<accession>A0A840E155</accession>
<dbReference type="CDD" id="cd07079">
    <property type="entry name" value="ALDH_F18-19_ProA-GPR"/>
    <property type="match status" value="1"/>
</dbReference>
<dbReference type="Proteomes" id="UP000576209">
    <property type="component" value="Unassembled WGS sequence"/>
</dbReference>
<comment type="subcellular location">
    <subcellularLocation>
        <location evidence="7">Cytoplasm</location>
    </subcellularLocation>
</comment>
<dbReference type="NCBIfam" id="TIGR00407">
    <property type="entry name" value="proA"/>
    <property type="match status" value="1"/>
</dbReference>
<dbReference type="NCBIfam" id="NF001221">
    <property type="entry name" value="PRK00197.1"/>
    <property type="match status" value="1"/>
</dbReference>
<comment type="function">
    <text evidence="7">Catalyzes the NADPH-dependent reduction of L-glutamate 5-phosphate into L-glutamate 5-semialdehyde and phosphate. The product spontaneously undergoes cyclization to form 1-pyrroline-5-carboxylate.</text>
</comment>
<evidence type="ECO:0000259" key="8">
    <source>
        <dbReference type="Pfam" id="PF00171"/>
    </source>
</evidence>
<keyword evidence="4 7" id="KW-0521">NADP</keyword>
<reference evidence="9 10" key="1">
    <citation type="submission" date="2020-08" db="EMBL/GenBank/DDBJ databases">
        <title>Genomic Encyclopedia of Type Strains, Phase IV (KMG-IV): sequencing the most valuable type-strain genomes for metagenomic binning, comparative biology and taxonomic classification.</title>
        <authorList>
            <person name="Goeker M."/>
        </authorList>
    </citation>
    <scope>NUCLEOTIDE SEQUENCE [LARGE SCALE GENOMIC DNA]</scope>
    <source>
        <strain evidence="9 10">DSM 105137</strain>
    </source>
</reference>
<keyword evidence="5 7" id="KW-0560">Oxidoreductase</keyword>
<dbReference type="InterPro" id="IPR012134">
    <property type="entry name" value="Glu-5-SA_DH"/>
</dbReference>
<dbReference type="InterPro" id="IPR015590">
    <property type="entry name" value="Aldehyde_DH_dom"/>
</dbReference>
<keyword evidence="2 7" id="KW-0028">Amino-acid biosynthesis</keyword>
<dbReference type="GO" id="GO:0004350">
    <property type="term" value="F:glutamate-5-semialdehyde dehydrogenase activity"/>
    <property type="evidence" value="ECO:0007669"/>
    <property type="project" value="UniProtKB-UniRule"/>
</dbReference>
<dbReference type="PANTHER" id="PTHR11063:SF8">
    <property type="entry name" value="DELTA-1-PYRROLINE-5-CARBOXYLATE SYNTHASE"/>
    <property type="match status" value="1"/>
</dbReference>
<organism evidence="9 10">
    <name type="scientific">Neolewinella aquimaris</name>
    <dbReference type="NCBI Taxonomy" id="1835722"/>
    <lineage>
        <taxon>Bacteria</taxon>
        <taxon>Pseudomonadati</taxon>
        <taxon>Bacteroidota</taxon>
        <taxon>Saprospiria</taxon>
        <taxon>Saprospirales</taxon>
        <taxon>Lewinellaceae</taxon>
        <taxon>Neolewinella</taxon>
    </lineage>
</organism>
<feature type="domain" description="Aldehyde dehydrogenase" evidence="8">
    <location>
        <begin position="17"/>
        <end position="276"/>
    </location>
</feature>
<gene>
    <name evidence="7" type="primary">proA</name>
    <name evidence="9" type="ORF">GGR28_001558</name>
</gene>
<evidence type="ECO:0000256" key="7">
    <source>
        <dbReference type="HAMAP-Rule" id="MF_00412"/>
    </source>
</evidence>
<dbReference type="InterPro" id="IPR016163">
    <property type="entry name" value="Ald_DH_C"/>
</dbReference>
<dbReference type="Pfam" id="PF00171">
    <property type="entry name" value="Aldedh"/>
    <property type="match status" value="1"/>
</dbReference>
<comment type="pathway">
    <text evidence="1 7">Amino-acid biosynthesis; L-proline biosynthesis; L-glutamate 5-semialdehyde from L-glutamate: step 2/2.</text>
</comment>
<dbReference type="PIRSF" id="PIRSF000151">
    <property type="entry name" value="GPR"/>
    <property type="match status" value="1"/>
</dbReference>
<dbReference type="InterPro" id="IPR000965">
    <property type="entry name" value="GPR_dom"/>
</dbReference>
<dbReference type="InterPro" id="IPR016162">
    <property type="entry name" value="Ald_DH_N"/>
</dbReference>
<evidence type="ECO:0000313" key="10">
    <source>
        <dbReference type="Proteomes" id="UP000576209"/>
    </source>
</evidence>
<protein>
    <recommendedName>
        <fullName evidence="7">Gamma-glutamyl phosphate reductase</fullName>
        <shortName evidence="7">GPR</shortName>
        <ecNumber evidence="7">1.2.1.41</ecNumber>
    </recommendedName>
    <alternativeName>
        <fullName evidence="7">Glutamate-5-semialdehyde dehydrogenase</fullName>
    </alternativeName>
    <alternativeName>
        <fullName evidence="7">Glutamyl-gamma-semialdehyde dehydrogenase</fullName>
        <shortName evidence="7">GSA dehydrogenase</shortName>
    </alternativeName>
</protein>
<dbReference type="GO" id="GO:0005737">
    <property type="term" value="C:cytoplasm"/>
    <property type="evidence" value="ECO:0007669"/>
    <property type="project" value="UniProtKB-SubCell"/>
</dbReference>
<dbReference type="RefSeq" id="WP_183495191.1">
    <property type="nucleotide sequence ID" value="NZ_JACIFF010000003.1"/>
</dbReference>
<dbReference type="EC" id="1.2.1.41" evidence="7"/>
<evidence type="ECO:0000256" key="2">
    <source>
        <dbReference type="ARBA" id="ARBA00022605"/>
    </source>
</evidence>
<comment type="catalytic activity">
    <reaction evidence="6 7">
        <text>L-glutamate 5-semialdehyde + phosphate + NADP(+) = L-glutamyl 5-phosphate + NADPH + H(+)</text>
        <dbReference type="Rhea" id="RHEA:19541"/>
        <dbReference type="ChEBI" id="CHEBI:15378"/>
        <dbReference type="ChEBI" id="CHEBI:43474"/>
        <dbReference type="ChEBI" id="CHEBI:57783"/>
        <dbReference type="ChEBI" id="CHEBI:58066"/>
        <dbReference type="ChEBI" id="CHEBI:58274"/>
        <dbReference type="ChEBI" id="CHEBI:58349"/>
        <dbReference type="EC" id="1.2.1.41"/>
    </reaction>
</comment>
<evidence type="ECO:0000256" key="6">
    <source>
        <dbReference type="ARBA" id="ARBA00049024"/>
    </source>
</evidence>
<evidence type="ECO:0000313" key="9">
    <source>
        <dbReference type="EMBL" id="MBB4078941.1"/>
    </source>
</evidence>
<dbReference type="GO" id="GO:0055129">
    <property type="term" value="P:L-proline biosynthetic process"/>
    <property type="evidence" value="ECO:0007669"/>
    <property type="project" value="UniProtKB-UniRule"/>
</dbReference>
<comment type="similarity">
    <text evidence="7">Belongs to the gamma-glutamyl phosphate reductase family.</text>
</comment>
<sequence>MTVSVTAADIRSQLLLLRAAALHLNRLPAQRLNDCLRRLAELTEENIPSLLAANALDLARMDATNPKYDRLLLNEDRLMAIAADLRRVAELPSPLGTTLEERELANGLHLSRVSVPIGVVGIVFESRPNVTFDVFALNLKAGNATVLKGSRDAADSNRAIKELIDRALAETGLPAACYLAPAEREALQPILTADGLVDVIIPRGSQGLIDHVRANATVPVIETGAGICHTYVDEQANLDWARDIITNAKARRVSVCNALDCLLLHRAHLKKLPDLLQELGEAHRCEVYADEAAYAALREDYPSELLHQATPDSFGTEFLRMALSVKTVDDIDEAIRHVESHGSRHSESIVSDNDINQERYLREVDAAVVFVNASTAFTDGGQFELGAEIGISTQKLHARGPMGLAALTSYKWLVRGMGQVR</sequence>
<keyword evidence="3 7" id="KW-0641">Proline biosynthesis</keyword>
<evidence type="ECO:0000256" key="5">
    <source>
        <dbReference type="ARBA" id="ARBA00023002"/>
    </source>
</evidence>
<dbReference type="Gene3D" id="3.40.605.10">
    <property type="entry name" value="Aldehyde Dehydrogenase, Chain A, domain 1"/>
    <property type="match status" value="1"/>
</dbReference>
<dbReference type="Gene3D" id="3.40.309.10">
    <property type="entry name" value="Aldehyde Dehydrogenase, Chain A, domain 2"/>
    <property type="match status" value="1"/>
</dbReference>
<dbReference type="GO" id="GO:0050661">
    <property type="term" value="F:NADP binding"/>
    <property type="evidence" value="ECO:0007669"/>
    <property type="project" value="InterPro"/>
</dbReference>
<dbReference type="HAMAP" id="MF_00412">
    <property type="entry name" value="ProA"/>
    <property type="match status" value="1"/>
</dbReference>
<name>A0A840E155_9BACT</name>
<keyword evidence="10" id="KW-1185">Reference proteome</keyword>
<comment type="caution">
    <text evidence="9">The sequence shown here is derived from an EMBL/GenBank/DDBJ whole genome shotgun (WGS) entry which is preliminary data.</text>
</comment>
<dbReference type="InterPro" id="IPR016161">
    <property type="entry name" value="Ald_DH/histidinol_DH"/>
</dbReference>
<dbReference type="AlphaFoldDB" id="A0A840E155"/>
<evidence type="ECO:0000256" key="4">
    <source>
        <dbReference type="ARBA" id="ARBA00022857"/>
    </source>
</evidence>
<evidence type="ECO:0000256" key="1">
    <source>
        <dbReference type="ARBA" id="ARBA00004985"/>
    </source>
</evidence>
<dbReference type="EMBL" id="JACIFF010000003">
    <property type="protein sequence ID" value="MBB4078941.1"/>
    <property type="molecule type" value="Genomic_DNA"/>
</dbReference>
<dbReference type="SUPFAM" id="SSF53720">
    <property type="entry name" value="ALDH-like"/>
    <property type="match status" value="1"/>
</dbReference>
<dbReference type="UniPathway" id="UPA00098">
    <property type="reaction ID" value="UER00360"/>
</dbReference>
<dbReference type="PANTHER" id="PTHR11063">
    <property type="entry name" value="GLUTAMATE SEMIALDEHYDE DEHYDROGENASE"/>
    <property type="match status" value="1"/>
</dbReference>
<keyword evidence="7" id="KW-0963">Cytoplasm</keyword>